<dbReference type="GO" id="GO:0005901">
    <property type="term" value="C:caveola"/>
    <property type="evidence" value="ECO:0007669"/>
    <property type="project" value="UniProtKB-SubCell"/>
</dbReference>
<feature type="region of interest" description="Disordered" evidence="6">
    <location>
        <begin position="133"/>
        <end position="196"/>
    </location>
</feature>
<feature type="region of interest" description="Disordered" evidence="6">
    <location>
        <begin position="13"/>
        <end position="82"/>
    </location>
</feature>
<keyword evidence="4" id="KW-0963">Cytoplasm</keyword>
<evidence type="ECO:0000313" key="8">
    <source>
        <dbReference type="Proteomes" id="UP000316079"/>
    </source>
</evidence>
<feature type="region of interest" description="Disordered" evidence="6">
    <location>
        <begin position="217"/>
        <end position="295"/>
    </location>
</feature>
<evidence type="ECO:0000256" key="1">
    <source>
        <dbReference type="ARBA" id="ARBA00004345"/>
    </source>
</evidence>
<feature type="compositionally biased region" description="Basic and acidic residues" evidence="6">
    <location>
        <begin position="266"/>
        <end position="277"/>
    </location>
</feature>
<dbReference type="Proteomes" id="UP000316079">
    <property type="component" value="Unassembled WGS sequence"/>
</dbReference>
<organism evidence="7 8">
    <name type="scientific">Danionella cerebrum</name>
    <dbReference type="NCBI Taxonomy" id="2873325"/>
    <lineage>
        <taxon>Eukaryota</taxon>
        <taxon>Metazoa</taxon>
        <taxon>Chordata</taxon>
        <taxon>Craniata</taxon>
        <taxon>Vertebrata</taxon>
        <taxon>Euteleostomi</taxon>
        <taxon>Actinopterygii</taxon>
        <taxon>Neopterygii</taxon>
        <taxon>Teleostei</taxon>
        <taxon>Ostariophysi</taxon>
        <taxon>Cypriniformes</taxon>
        <taxon>Danionidae</taxon>
        <taxon>Danioninae</taxon>
        <taxon>Danionella</taxon>
    </lineage>
</organism>
<dbReference type="Pfam" id="PF15237">
    <property type="entry name" value="PTRF_SDPR"/>
    <property type="match status" value="1"/>
</dbReference>
<dbReference type="EMBL" id="SRMA01025470">
    <property type="protein sequence ID" value="TRY94186.1"/>
    <property type="molecule type" value="Genomic_DNA"/>
</dbReference>
<keyword evidence="5" id="KW-0472">Membrane</keyword>
<comment type="caution">
    <text evidence="7">The sequence shown here is derived from an EMBL/GenBank/DDBJ whole genome shotgun (WGS) entry which is preliminary data.</text>
</comment>
<evidence type="ECO:0000256" key="6">
    <source>
        <dbReference type="SAM" id="MobiDB-lite"/>
    </source>
</evidence>
<feature type="compositionally biased region" description="Polar residues" evidence="6">
    <location>
        <begin position="42"/>
        <end position="58"/>
    </location>
</feature>
<comment type="similarity">
    <text evidence="3">Belongs to the CAVIN family.</text>
</comment>
<evidence type="ECO:0000256" key="4">
    <source>
        <dbReference type="ARBA" id="ARBA00022490"/>
    </source>
</evidence>
<feature type="compositionally biased region" description="Acidic residues" evidence="6">
    <location>
        <begin position="249"/>
        <end position="265"/>
    </location>
</feature>
<evidence type="ECO:0008006" key="9">
    <source>
        <dbReference type="Google" id="ProtNLM"/>
    </source>
</evidence>
<comment type="subcellular location">
    <subcellularLocation>
        <location evidence="2">Cytoplasm</location>
    </subcellularLocation>
    <subcellularLocation>
        <location evidence="1">Membrane</location>
        <location evidence="1">Caveola</location>
    </subcellularLocation>
</comment>
<reference evidence="7 8" key="1">
    <citation type="journal article" date="2019" name="Sci. Data">
        <title>Hybrid genome assembly and annotation of Danionella translucida.</title>
        <authorList>
            <person name="Kadobianskyi M."/>
            <person name="Schulze L."/>
            <person name="Schuelke M."/>
            <person name="Judkewitz B."/>
        </authorList>
    </citation>
    <scope>NUCLEOTIDE SEQUENCE [LARGE SCALE GENOMIC DNA]</scope>
    <source>
        <strain evidence="7 8">Bolton</strain>
    </source>
</reference>
<proteinExistence type="inferred from homology"/>
<evidence type="ECO:0000313" key="7">
    <source>
        <dbReference type="EMBL" id="TRY94186.1"/>
    </source>
</evidence>
<dbReference type="PANTHER" id="PTHR15240">
    <property type="entry name" value="CAVIN"/>
    <property type="match status" value="1"/>
</dbReference>
<dbReference type="STRING" id="623744.A0A553QWL2"/>
<evidence type="ECO:0000256" key="2">
    <source>
        <dbReference type="ARBA" id="ARBA00004496"/>
    </source>
</evidence>
<protein>
    <recommendedName>
        <fullName evidence="9">Serum deprivation-response protein</fullName>
    </recommendedName>
</protein>
<dbReference type="GO" id="GO:0005080">
    <property type="term" value="F:protein kinase C binding"/>
    <property type="evidence" value="ECO:0007669"/>
    <property type="project" value="TreeGrafter"/>
</dbReference>
<feature type="compositionally biased region" description="Basic and acidic residues" evidence="6">
    <location>
        <begin position="217"/>
        <end position="227"/>
    </location>
</feature>
<dbReference type="AlphaFoldDB" id="A0A553QWL2"/>
<name>A0A553QWL2_9TELE</name>
<dbReference type="InterPro" id="IPR026752">
    <property type="entry name" value="Cavin_fam"/>
</dbReference>
<evidence type="ECO:0000256" key="5">
    <source>
        <dbReference type="ARBA" id="ARBA00023136"/>
    </source>
</evidence>
<gene>
    <name evidence="7" type="ORF">DNTS_028360</name>
</gene>
<keyword evidence="8" id="KW-1185">Reference proteome</keyword>
<sequence length="295" mass="32050">MTGRVLIALRREQEDHEIPSTLLSKEGLISGSQDDIAPTPLTDLNRSQDEGLQTISLTSEDEEEKGATSPAAEGGDDSLLDLHEESFPGMASERLERSRADKFKRSSLKKVDSLKKAFSRSSIEKKINKIVPPEQLEKIKKSFTPNHPKSSSSKSSSFRVSPMTFNVKKVREGDVEGSQNPGGSPRNLTPVEVPNIAGSEGELPMAELHTLNEHVNGENGEEHHMSTDGEVFASDEAGDLENGPSPTLAEEEIDKEEGDSDEEENRMEGEMEGKRPTGEAPTSVQSAEAAVDIKS</sequence>
<dbReference type="PANTHER" id="PTHR15240:SF5">
    <property type="entry name" value="CAVEOLAE-ASSOCIATED PROTEIN 2A"/>
    <property type="match status" value="1"/>
</dbReference>
<dbReference type="OrthoDB" id="8910748at2759"/>
<accession>A0A553QWL2</accession>
<dbReference type="GO" id="GO:0005737">
    <property type="term" value="C:cytoplasm"/>
    <property type="evidence" value="ECO:0007669"/>
    <property type="project" value="UniProtKB-SubCell"/>
</dbReference>
<evidence type="ECO:0000256" key="3">
    <source>
        <dbReference type="ARBA" id="ARBA00008836"/>
    </source>
</evidence>